<proteinExistence type="inferred from homology"/>
<accession>A0A6A4II98</accession>
<dbReference type="PANTHER" id="PTHR35897:SF1">
    <property type="entry name" value="METHYLTRANSFERASE AUSD"/>
    <property type="match status" value="1"/>
</dbReference>
<evidence type="ECO:0000256" key="1">
    <source>
        <dbReference type="ARBA" id="ARBA00005179"/>
    </source>
</evidence>
<keyword evidence="2" id="KW-0808">Transferase</keyword>
<dbReference type="OrthoDB" id="2094832at2759"/>
<reference evidence="5" key="1">
    <citation type="journal article" date="2019" name="Environ. Microbiol.">
        <title>Fungal ecological strategies reflected in gene transcription - a case study of two litter decomposers.</title>
        <authorList>
            <person name="Barbi F."/>
            <person name="Kohler A."/>
            <person name="Barry K."/>
            <person name="Baskaran P."/>
            <person name="Daum C."/>
            <person name="Fauchery L."/>
            <person name="Ihrmark K."/>
            <person name="Kuo A."/>
            <person name="LaButti K."/>
            <person name="Lipzen A."/>
            <person name="Morin E."/>
            <person name="Grigoriev I.V."/>
            <person name="Henrissat B."/>
            <person name="Lindahl B."/>
            <person name="Martin F."/>
        </authorList>
    </citation>
    <scope>NUCLEOTIDE SEQUENCE</scope>
    <source>
        <strain evidence="5">JB14</strain>
    </source>
</reference>
<dbReference type="EMBL" id="ML769391">
    <property type="protein sequence ID" value="KAE9408305.1"/>
    <property type="molecule type" value="Genomic_DNA"/>
</dbReference>
<dbReference type="SUPFAM" id="SSF53335">
    <property type="entry name" value="S-adenosyl-L-methionine-dependent methyltransferases"/>
    <property type="match status" value="1"/>
</dbReference>
<dbReference type="Gene3D" id="3.40.50.150">
    <property type="entry name" value="Vaccinia Virus protein VP39"/>
    <property type="match status" value="1"/>
</dbReference>
<evidence type="ECO:0008006" key="7">
    <source>
        <dbReference type="Google" id="ProtNLM"/>
    </source>
</evidence>
<sequence length="291" mass="32723">MDFSSRKTLFPEDFTLNSDELAFYKKHTGIQDEEKLKEHIMDVAGSALEVCVLVLPGRSDFYGSVSSVKAGYKKLLELGSTRQNALFLDLGCCFGNDIRKAVEDGFPAEKIIASDLYADFWKFGHKLFNSTASTFPVTFISGDIFDSSFISIQPPLKTFTLSYDDNTEPMSLQSLVQAEPQSLDPLRGHLSVIHSSAVFHLYDRDAQLLIAKKIASLLSPLPGSIIFGSHAGSKVPREVMSHSTQMKAYRHSPESWKKMWEEEVFDKDKDMFQVEAGLEAEIWMSWIVTRL</sequence>
<evidence type="ECO:0000313" key="6">
    <source>
        <dbReference type="Proteomes" id="UP000799118"/>
    </source>
</evidence>
<keyword evidence="3" id="KW-0949">S-adenosyl-L-methionine</keyword>
<dbReference type="AlphaFoldDB" id="A0A6A4II98"/>
<dbReference type="PANTHER" id="PTHR35897">
    <property type="entry name" value="METHYLTRANSFERASE AUSD"/>
    <property type="match status" value="1"/>
</dbReference>
<protein>
    <recommendedName>
        <fullName evidence="7">Methyltransferase domain-containing protein</fullName>
    </recommendedName>
</protein>
<comment type="pathway">
    <text evidence="1">Secondary metabolite biosynthesis.</text>
</comment>
<evidence type="ECO:0000256" key="2">
    <source>
        <dbReference type="ARBA" id="ARBA00022679"/>
    </source>
</evidence>
<dbReference type="Proteomes" id="UP000799118">
    <property type="component" value="Unassembled WGS sequence"/>
</dbReference>
<dbReference type="InterPro" id="IPR029063">
    <property type="entry name" value="SAM-dependent_MTases_sf"/>
</dbReference>
<evidence type="ECO:0000256" key="3">
    <source>
        <dbReference type="ARBA" id="ARBA00022691"/>
    </source>
</evidence>
<comment type="similarity">
    <text evidence="4">Belongs to the class I-like SAM-binding methyltransferase superfamily.</text>
</comment>
<evidence type="ECO:0000313" key="5">
    <source>
        <dbReference type="EMBL" id="KAE9408305.1"/>
    </source>
</evidence>
<keyword evidence="6" id="KW-1185">Reference proteome</keyword>
<gene>
    <name evidence="5" type="ORF">BT96DRAFT_985655</name>
</gene>
<dbReference type="GO" id="GO:0016740">
    <property type="term" value="F:transferase activity"/>
    <property type="evidence" value="ECO:0007669"/>
    <property type="project" value="UniProtKB-KW"/>
</dbReference>
<organism evidence="5 6">
    <name type="scientific">Gymnopus androsaceus JB14</name>
    <dbReference type="NCBI Taxonomy" id="1447944"/>
    <lineage>
        <taxon>Eukaryota</taxon>
        <taxon>Fungi</taxon>
        <taxon>Dikarya</taxon>
        <taxon>Basidiomycota</taxon>
        <taxon>Agaricomycotina</taxon>
        <taxon>Agaricomycetes</taxon>
        <taxon>Agaricomycetidae</taxon>
        <taxon>Agaricales</taxon>
        <taxon>Marasmiineae</taxon>
        <taxon>Omphalotaceae</taxon>
        <taxon>Gymnopus</taxon>
    </lineage>
</organism>
<dbReference type="InterPro" id="IPR051654">
    <property type="entry name" value="Meroterpenoid_MTases"/>
</dbReference>
<evidence type="ECO:0000256" key="4">
    <source>
        <dbReference type="ARBA" id="ARBA00038314"/>
    </source>
</evidence>
<name>A0A6A4II98_9AGAR</name>